<dbReference type="EC" id="2.7.7.64" evidence="6"/>
<dbReference type="PANTHER" id="PTHR11952:SF9">
    <property type="entry name" value="UDP-SUGAR PYROPHOSPHORYLASE"/>
    <property type="match status" value="1"/>
</dbReference>
<dbReference type="EMBL" id="CDMY01000260">
    <property type="protein sequence ID" value="CEL97994.1"/>
    <property type="molecule type" value="Genomic_DNA"/>
</dbReference>
<evidence type="ECO:0000256" key="7">
    <source>
        <dbReference type="ARBA" id="ARBA00048259"/>
    </source>
</evidence>
<dbReference type="CDD" id="cd06424">
    <property type="entry name" value="UGGPase"/>
    <property type="match status" value="1"/>
</dbReference>
<dbReference type="Gene3D" id="3.90.550.10">
    <property type="entry name" value="Spore Coat Polysaccharide Biosynthesis Protein SpsA, Chain A"/>
    <property type="match status" value="1"/>
</dbReference>
<dbReference type="OMA" id="PMGPRVV"/>
<dbReference type="Proteomes" id="UP000041254">
    <property type="component" value="Unassembled WGS sequence"/>
</dbReference>
<dbReference type="FunFam" id="2.160.10.30:FF:000001">
    <property type="entry name" value="UDP-sugar pyrophosphorylase"/>
    <property type="match status" value="1"/>
</dbReference>
<evidence type="ECO:0000256" key="2">
    <source>
        <dbReference type="ARBA" id="ARBA00001946"/>
    </source>
</evidence>
<proteinExistence type="inferred from homology"/>
<dbReference type="InParanoid" id="A0A0G4ELU9"/>
<comment type="catalytic activity">
    <reaction evidence="7">
        <text>a monosaccharide 1-phosphate + UTP + H(+) = a UDP-monosaccharide + diphosphate</text>
        <dbReference type="Rhea" id="RHEA:13205"/>
        <dbReference type="ChEBI" id="CHEBI:15378"/>
        <dbReference type="ChEBI" id="CHEBI:33019"/>
        <dbReference type="ChEBI" id="CHEBI:46398"/>
        <dbReference type="ChEBI" id="CHEBI:140358"/>
        <dbReference type="ChEBI" id="CHEBI:140359"/>
        <dbReference type="EC" id="2.7.7.64"/>
    </reaction>
</comment>
<dbReference type="AlphaFoldDB" id="A0A0G4ELU9"/>
<evidence type="ECO:0000256" key="5">
    <source>
        <dbReference type="ARBA" id="ARBA00038047"/>
    </source>
</evidence>
<evidence type="ECO:0000313" key="8">
    <source>
        <dbReference type="EMBL" id="CEL97994.1"/>
    </source>
</evidence>
<dbReference type="Pfam" id="PF01704">
    <property type="entry name" value="UDPGP"/>
    <property type="match status" value="1"/>
</dbReference>
<dbReference type="GO" id="GO:0051748">
    <property type="term" value="F:UTP-monosaccharide-1-phosphate uridylyltransferase activity"/>
    <property type="evidence" value="ECO:0007669"/>
    <property type="project" value="UniProtKB-EC"/>
</dbReference>
<comment type="cofactor">
    <cofactor evidence="1">
        <name>Mn(2+)</name>
        <dbReference type="ChEBI" id="CHEBI:29035"/>
    </cofactor>
</comment>
<name>A0A0G4ELU9_VITBC</name>
<evidence type="ECO:0000313" key="9">
    <source>
        <dbReference type="Proteomes" id="UP000041254"/>
    </source>
</evidence>
<keyword evidence="4" id="KW-0548">Nucleotidyltransferase</keyword>
<sequence length="601" mass="65559">MGNKLSAPEQQMLEQLEGDKLGQAHLLEPIKEDKKAVKKLLAELIKADKAYPGGLQNYIDRARKLLAESKAGVNPFEGYVPEIPEGEKLDVGSAEFADFEKLGMEQLEGACFVLVAGGLGERLGYPGIKIGLPAETTTGMTYAELYIKYILAFQAYATKKAGKPVKLPLAIMTSEDTHARTVELLKKHKNFGLPADQLTLMKQEKVPALMDNEAKIAPKEDDPSGIQTKPHGHGDVHTLLNSHGLPQKWVKEGRKWVVFFQDTNGLIFRSVPAVLGVSAKRDFAMNSVTVPRKPGEAVGGICKLKKDDGSSLTINVEYNQLDPLLKETGDKQGDTADPVTGNSKFPGNINVLVFKADRYAETLTETNGTVPEFVNPKYKDATKTAFKSPTRLECMMQEFPRLFKDTDKVGFTELPRWYCFSTVKNNVKDAAAKAKGGLPPEAPYTGEMDMYANAGQLLSIAGKAVGSEVVLGEPVEVTYLDIPYMMGPRIVLKPSFAVSIEDMKEKLKSGKINISAKSTLVLEGDIEIKDLDLDGALVIKVAPGAKAIVDGLKVSNPGWEFVPLEQPDSADTALQIRGYQLKKNDAKEYTINKGTETLSTP</sequence>
<evidence type="ECO:0000256" key="1">
    <source>
        <dbReference type="ARBA" id="ARBA00001936"/>
    </source>
</evidence>
<dbReference type="GO" id="GO:0003977">
    <property type="term" value="F:UDP-N-acetylglucosamine diphosphorylase activity"/>
    <property type="evidence" value="ECO:0007669"/>
    <property type="project" value="TreeGrafter"/>
</dbReference>
<comment type="similarity">
    <text evidence="5">Belongs to the USP family.</text>
</comment>
<gene>
    <name evidence="8" type="ORF">Vbra_12441</name>
</gene>
<dbReference type="PhylomeDB" id="A0A0G4ELU9"/>
<dbReference type="VEuPathDB" id="CryptoDB:Vbra_12441"/>
<dbReference type="InterPro" id="IPR029044">
    <property type="entry name" value="Nucleotide-diphossugar_trans"/>
</dbReference>
<dbReference type="InterPro" id="IPR039741">
    <property type="entry name" value="UDP-sugar_pyrophosphorylase"/>
</dbReference>
<dbReference type="STRING" id="1169540.A0A0G4ELU9"/>
<organism evidence="8 9">
    <name type="scientific">Vitrella brassicaformis (strain CCMP3155)</name>
    <dbReference type="NCBI Taxonomy" id="1169540"/>
    <lineage>
        <taxon>Eukaryota</taxon>
        <taxon>Sar</taxon>
        <taxon>Alveolata</taxon>
        <taxon>Colpodellida</taxon>
        <taxon>Vitrellaceae</taxon>
        <taxon>Vitrella</taxon>
    </lineage>
</organism>
<dbReference type="Gene3D" id="2.160.10.30">
    <property type="match status" value="1"/>
</dbReference>
<keyword evidence="3" id="KW-0808">Transferase</keyword>
<accession>A0A0G4ELU9</accession>
<dbReference type="FunCoup" id="A0A0G4ELU9">
    <property type="interactions" value="14"/>
</dbReference>
<dbReference type="SUPFAM" id="SSF53448">
    <property type="entry name" value="Nucleotide-diphospho-sugar transferases"/>
    <property type="match status" value="1"/>
</dbReference>
<dbReference type="InterPro" id="IPR002618">
    <property type="entry name" value="UDPGP_fam"/>
</dbReference>
<evidence type="ECO:0000256" key="3">
    <source>
        <dbReference type="ARBA" id="ARBA00022679"/>
    </source>
</evidence>
<dbReference type="GO" id="GO:0006048">
    <property type="term" value="P:UDP-N-acetylglucosamine biosynthetic process"/>
    <property type="evidence" value="ECO:0007669"/>
    <property type="project" value="TreeGrafter"/>
</dbReference>
<protein>
    <recommendedName>
        <fullName evidence="6">UTP-monosaccharide-1-phosphate uridylyltransferase</fullName>
        <ecNumber evidence="6">2.7.7.64</ecNumber>
    </recommendedName>
</protein>
<comment type="cofactor">
    <cofactor evidence="2">
        <name>Mg(2+)</name>
        <dbReference type="ChEBI" id="CHEBI:18420"/>
    </cofactor>
</comment>
<reference evidence="8 9" key="1">
    <citation type="submission" date="2014-11" db="EMBL/GenBank/DDBJ databases">
        <authorList>
            <person name="Zhu J."/>
            <person name="Qi W."/>
            <person name="Song R."/>
        </authorList>
    </citation>
    <scope>NUCLEOTIDE SEQUENCE [LARGE SCALE GENOMIC DNA]</scope>
</reference>
<keyword evidence="9" id="KW-1185">Reference proteome</keyword>
<evidence type="ECO:0000256" key="6">
    <source>
        <dbReference type="ARBA" id="ARBA00039080"/>
    </source>
</evidence>
<dbReference type="PANTHER" id="PTHR11952">
    <property type="entry name" value="UDP- GLUCOSE PYROPHOSPHORYLASE"/>
    <property type="match status" value="1"/>
</dbReference>
<evidence type="ECO:0000256" key="4">
    <source>
        <dbReference type="ARBA" id="ARBA00022695"/>
    </source>
</evidence>
<dbReference type="OrthoDB" id="532420at2759"/>